<protein>
    <submittedName>
        <fullName evidence="2">Uncharacterized protein</fullName>
    </submittedName>
</protein>
<feature type="compositionally biased region" description="Polar residues" evidence="1">
    <location>
        <begin position="32"/>
        <end position="50"/>
    </location>
</feature>
<evidence type="ECO:0000256" key="1">
    <source>
        <dbReference type="SAM" id="MobiDB-lite"/>
    </source>
</evidence>
<feature type="region of interest" description="Disordered" evidence="1">
    <location>
        <begin position="24"/>
        <end position="80"/>
    </location>
</feature>
<dbReference type="EMBL" id="JACGCM010001690">
    <property type="protein sequence ID" value="KAF6151501.1"/>
    <property type="molecule type" value="Genomic_DNA"/>
</dbReference>
<evidence type="ECO:0000313" key="3">
    <source>
        <dbReference type="Proteomes" id="UP000541444"/>
    </source>
</evidence>
<sequence>MQQGLEAKGSDNLIEGLVDHTKDKSNKVQDFDITNIQTQAPVTKDSITSGKLNPSKLNKPKKSESSKGASVPHKKNHDPDLFFKVNGKLYQKLGSGDGGMDSRNIDEEGGTGWDKDGAHIFLRIDVEFTLPENLLSSSSSEKSFKNLEKYLLSAMI</sequence>
<dbReference type="OrthoDB" id="20524at2759"/>
<comment type="caution">
    <text evidence="2">The sequence shown here is derived from an EMBL/GenBank/DDBJ whole genome shotgun (WGS) entry which is preliminary data.</text>
</comment>
<gene>
    <name evidence="2" type="ORF">GIB67_016313</name>
</gene>
<organism evidence="2 3">
    <name type="scientific">Kingdonia uniflora</name>
    <dbReference type="NCBI Taxonomy" id="39325"/>
    <lineage>
        <taxon>Eukaryota</taxon>
        <taxon>Viridiplantae</taxon>
        <taxon>Streptophyta</taxon>
        <taxon>Embryophyta</taxon>
        <taxon>Tracheophyta</taxon>
        <taxon>Spermatophyta</taxon>
        <taxon>Magnoliopsida</taxon>
        <taxon>Ranunculales</taxon>
        <taxon>Circaeasteraceae</taxon>
        <taxon>Kingdonia</taxon>
    </lineage>
</organism>
<keyword evidence="3" id="KW-1185">Reference proteome</keyword>
<dbReference type="Proteomes" id="UP000541444">
    <property type="component" value="Unassembled WGS sequence"/>
</dbReference>
<accession>A0A7J7M9D4</accession>
<name>A0A7J7M9D4_9MAGN</name>
<dbReference type="AlphaFoldDB" id="A0A7J7M9D4"/>
<reference evidence="2 3" key="1">
    <citation type="journal article" date="2020" name="IScience">
        <title>Genome Sequencing of the Endangered Kingdonia uniflora (Circaeasteraceae, Ranunculales) Reveals Potential Mechanisms of Evolutionary Specialization.</title>
        <authorList>
            <person name="Sun Y."/>
            <person name="Deng T."/>
            <person name="Zhang A."/>
            <person name="Moore M.J."/>
            <person name="Landis J.B."/>
            <person name="Lin N."/>
            <person name="Zhang H."/>
            <person name="Zhang X."/>
            <person name="Huang J."/>
            <person name="Zhang X."/>
            <person name="Sun H."/>
            <person name="Wang H."/>
        </authorList>
    </citation>
    <scope>NUCLEOTIDE SEQUENCE [LARGE SCALE GENOMIC DNA]</scope>
    <source>
        <strain evidence="2">TB1705</strain>
        <tissue evidence="2">Leaf</tissue>
    </source>
</reference>
<proteinExistence type="predicted"/>
<evidence type="ECO:0000313" key="2">
    <source>
        <dbReference type="EMBL" id="KAF6151501.1"/>
    </source>
</evidence>